<proteinExistence type="predicted"/>
<gene>
    <name evidence="3" type="primary">LOC120263234</name>
</gene>
<accession>A0AB40BI74</accession>
<dbReference type="GeneID" id="120263234"/>
<feature type="region of interest" description="Disordered" evidence="1">
    <location>
        <begin position="262"/>
        <end position="286"/>
    </location>
</feature>
<evidence type="ECO:0000256" key="1">
    <source>
        <dbReference type="SAM" id="MobiDB-lite"/>
    </source>
</evidence>
<name>A0AB40BI74_DIOCR</name>
<dbReference type="RefSeq" id="XP_039127039.1">
    <property type="nucleotide sequence ID" value="XM_039271105.1"/>
</dbReference>
<organism evidence="2 3">
    <name type="scientific">Dioscorea cayennensis subsp. rotundata</name>
    <name type="common">White Guinea yam</name>
    <name type="synonym">Dioscorea rotundata</name>
    <dbReference type="NCBI Taxonomy" id="55577"/>
    <lineage>
        <taxon>Eukaryota</taxon>
        <taxon>Viridiplantae</taxon>
        <taxon>Streptophyta</taxon>
        <taxon>Embryophyta</taxon>
        <taxon>Tracheophyta</taxon>
        <taxon>Spermatophyta</taxon>
        <taxon>Magnoliopsida</taxon>
        <taxon>Liliopsida</taxon>
        <taxon>Dioscoreales</taxon>
        <taxon>Dioscoreaceae</taxon>
        <taxon>Dioscorea</taxon>
    </lineage>
</organism>
<evidence type="ECO:0000313" key="3">
    <source>
        <dbReference type="RefSeq" id="XP_039127039.1"/>
    </source>
</evidence>
<sequence>MTVASYYAKMKTILDQLGAYSKVPKCNCGGCTCGQAREYACEREEEKLHQFLMGKKVTVLISDNKKSMSRWWRLPLKWQNRKQQHHPLTDNSKAVAKENDIVPIATNEDTRYLIVFEVIGYPPWWMGPHGWENQPNQKNQALPRGGAFPGNNKSRNQGRVTALHTVGRPSTTGDHSDGNSMTLNLMGDQVQRLLTFLEHENSEWLSSKVLDEFFWILDSGASNNMTGTFPFDEHTSLRSPKVTFISCRVGGDISDDVVNDEIEDEEGTSSELRGSIPLETNAPNLEGNPVESASDLNGAISNDGGKLILEVGRHLTAIESRPRRVTKMPAKYEDYVVFLATLQPSRHVKRNHGADKLEFRKPTASEKIPARSWEQQKCPREKLDRNHEDGSFVNSEHQVFGESLKERRRHQICLSTVHHGTTDPPTRSPHFMIASQGTIISNEERRSYDEAIKTLDGVKQWRKRLRHFRRIAPGP</sequence>
<keyword evidence="2" id="KW-1185">Reference proteome</keyword>
<reference evidence="3" key="1">
    <citation type="submission" date="2025-08" db="UniProtKB">
        <authorList>
            <consortium name="RefSeq"/>
        </authorList>
    </citation>
    <scope>IDENTIFICATION</scope>
</reference>
<dbReference type="AlphaFoldDB" id="A0AB40BI74"/>
<feature type="region of interest" description="Disordered" evidence="1">
    <location>
        <begin position="135"/>
        <end position="156"/>
    </location>
</feature>
<evidence type="ECO:0000313" key="2">
    <source>
        <dbReference type="Proteomes" id="UP001515500"/>
    </source>
</evidence>
<dbReference type="Proteomes" id="UP001515500">
    <property type="component" value="Chromosome 6"/>
</dbReference>
<protein>
    <submittedName>
        <fullName evidence="3">Uncharacterized protein LOC120263234</fullName>
    </submittedName>
</protein>